<dbReference type="GO" id="GO:0000123">
    <property type="term" value="C:histone acetyltransferase complex"/>
    <property type="evidence" value="ECO:0007669"/>
    <property type="project" value="UniProtKB-ARBA"/>
</dbReference>
<keyword evidence="4" id="KW-1185">Reference proteome</keyword>
<feature type="compositionally biased region" description="Acidic residues" evidence="1">
    <location>
        <begin position="554"/>
        <end position="563"/>
    </location>
</feature>
<evidence type="ECO:0000313" key="3">
    <source>
        <dbReference type="EMBL" id="KZT73331.1"/>
    </source>
</evidence>
<dbReference type="OrthoDB" id="2555515at2759"/>
<feature type="region of interest" description="Disordered" evidence="1">
    <location>
        <begin position="291"/>
        <end position="472"/>
    </location>
</feature>
<dbReference type="AlphaFoldDB" id="A0A165TER9"/>
<gene>
    <name evidence="3" type="ORF">DAEQUDRAFT_754576</name>
</gene>
<dbReference type="Proteomes" id="UP000076727">
    <property type="component" value="Unassembled WGS sequence"/>
</dbReference>
<accession>A0A165TER9</accession>
<proteinExistence type="predicted"/>
<evidence type="ECO:0000259" key="2">
    <source>
        <dbReference type="SMART" id="SM01300"/>
    </source>
</evidence>
<evidence type="ECO:0000313" key="4">
    <source>
        <dbReference type="Proteomes" id="UP000076727"/>
    </source>
</evidence>
<name>A0A165TER9_9APHY</name>
<dbReference type="InterPro" id="IPR029332">
    <property type="entry name" value="PEHE_dom"/>
</dbReference>
<feature type="compositionally biased region" description="Polar residues" evidence="1">
    <location>
        <begin position="1"/>
        <end position="11"/>
    </location>
</feature>
<evidence type="ECO:0000256" key="1">
    <source>
        <dbReference type="SAM" id="MobiDB-lite"/>
    </source>
</evidence>
<protein>
    <recommendedName>
        <fullName evidence="2">PEHE domain-containing protein</fullName>
    </recommendedName>
</protein>
<feature type="compositionally biased region" description="Acidic residues" evidence="1">
    <location>
        <begin position="337"/>
        <end position="346"/>
    </location>
</feature>
<feature type="region of interest" description="Disordered" evidence="1">
    <location>
        <begin position="228"/>
        <end position="250"/>
    </location>
</feature>
<feature type="region of interest" description="Disordered" evidence="1">
    <location>
        <begin position="1"/>
        <end position="56"/>
    </location>
</feature>
<dbReference type="EMBL" id="KV429037">
    <property type="protein sequence ID" value="KZT73331.1"/>
    <property type="molecule type" value="Genomic_DNA"/>
</dbReference>
<organism evidence="3 4">
    <name type="scientific">Daedalea quercina L-15889</name>
    <dbReference type="NCBI Taxonomy" id="1314783"/>
    <lineage>
        <taxon>Eukaryota</taxon>
        <taxon>Fungi</taxon>
        <taxon>Dikarya</taxon>
        <taxon>Basidiomycota</taxon>
        <taxon>Agaricomycotina</taxon>
        <taxon>Agaricomycetes</taxon>
        <taxon>Polyporales</taxon>
        <taxon>Fomitopsis</taxon>
    </lineage>
</organism>
<feature type="region of interest" description="Disordered" evidence="1">
    <location>
        <begin position="550"/>
        <end position="590"/>
    </location>
</feature>
<dbReference type="SMART" id="SM01300">
    <property type="entry name" value="PEHE"/>
    <property type="match status" value="1"/>
</dbReference>
<feature type="compositionally biased region" description="Acidic residues" evidence="1">
    <location>
        <begin position="299"/>
        <end position="326"/>
    </location>
</feature>
<sequence>MATTPQPTPQDSAPDGHASPAVVSTNGSPKKGGVPLAKRVLPSRSRRGGPGVGSCETDIMILDTLRRKLENEPLIPADTKFLLTTNSSLVSSTSDAPSFEFEINAPAYGRYFDQPEVQKAYREQLLIQTPEFTQLNEDASVGGRFRPRVAEDEPADTSDAAYEKRHRKYETFEKRQRLREKEKLKHEQYKLKERIDQLRGMDGAAFLALPASDFPPPPDDFTDVPAEQNGDGVEAGLFHPYGHSQEGDRRRKEMLAIASGLEERYRTLLNADKKTPGKKFTRVESYIVQESVEEHASDAELEDVEALGEEEEEVDELEESEVEVEPETPQRPSCYDESGESEVDLEERDRERSKGLKLKIKLTSRTQLKDSLSKPVKKKRQQTTLSPFMAKSTLAASRKTDELSPSKLLPTSSILTAASAPPRARGPRGRYLPKGKEYESASPTKAPPKKRPRTDSLASFIPINPTQSESISTGAVRPMRFDSPSSRHYVTYAGPAGKQEQATCVLMVAALRNSAAPNVRKTQRNVLAFGARVPQEIEEVRDFEIPEWVLSQDTPEENQDDPSVDNGSSAYRSLSRDLKQESVASERNGLLSKTAGEDVVQIAYLEQ</sequence>
<reference evidence="3 4" key="1">
    <citation type="journal article" date="2016" name="Mol. Biol. Evol.">
        <title>Comparative Genomics of Early-Diverging Mushroom-Forming Fungi Provides Insights into the Origins of Lignocellulose Decay Capabilities.</title>
        <authorList>
            <person name="Nagy L.G."/>
            <person name="Riley R."/>
            <person name="Tritt A."/>
            <person name="Adam C."/>
            <person name="Daum C."/>
            <person name="Floudas D."/>
            <person name="Sun H."/>
            <person name="Yadav J.S."/>
            <person name="Pangilinan J."/>
            <person name="Larsson K.H."/>
            <person name="Matsuura K."/>
            <person name="Barry K."/>
            <person name="Labutti K."/>
            <person name="Kuo R."/>
            <person name="Ohm R.A."/>
            <person name="Bhattacharya S.S."/>
            <person name="Shirouzu T."/>
            <person name="Yoshinaga Y."/>
            <person name="Martin F.M."/>
            <person name="Grigoriev I.V."/>
            <person name="Hibbett D.S."/>
        </authorList>
    </citation>
    <scope>NUCLEOTIDE SEQUENCE [LARGE SCALE GENOMIC DNA]</scope>
    <source>
        <strain evidence="3 4">L-15889</strain>
    </source>
</reference>
<dbReference type="STRING" id="1314783.A0A165TER9"/>
<feature type="domain" description="PEHE" evidence="2">
    <location>
        <begin position="127"/>
        <end position="265"/>
    </location>
</feature>